<gene>
    <name evidence="2" type="ORF">JOC49_002143</name>
</gene>
<keyword evidence="1" id="KW-0472">Membrane</keyword>
<reference evidence="2 3" key="1">
    <citation type="submission" date="2021-01" db="EMBL/GenBank/DDBJ databases">
        <title>Genomic Encyclopedia of Type Strains, Phase IV (KMG-IV): sequencing the most valuable type-strain genomes for metagenomic binning, comparative biology and taxonomic classification.</title>
        <authorList>
            <person name="Goeker M."/>
        </authorList>
    </citation>
    <scope>NUCLEOTIDE SEQUENCE [LARGE SCALE GENOMIC DNA]</scope>
    <source>
        <strain evidence="2 3">DSM 24436</strain>
    </source>
</reference>
<evidence type="ECO:0000256" key="1">
    <source>
        <dbReference type="SAM" id="Phobius"/>
    </source>
</evidence>
<protein>
    <submittedName>
        <fullName evidence="2">Uncharacterized protein</fullName>
    </submittedName>
</protein>
<accession>A0ABS2MT48</accession>
<feature type="transmembrane region" description="Helical" evidence="1">
    <location>
        <begin position="43"/>
        <end position="60"/>
    </location>
</feature>
<keyword evidence="1" id="KW-1133">Transmembrane helix</keyword>
<comment type="caution">
    <text evidence="2">The sequence shown here is derived from an EMBL/GenBank/DDBJ whole genome shotgun (WGS) entry which is preliminary data.</text>
</comment>
<dbReference type="RefSeq" id="WP_204665010.1">
    <property type="nucleotide sequence ID" value="NZ_JAFBDT010000022.1"/>
</dbReference>
<dbReference type="EMBL" id="JAFBDT010000022">
    <property type="protein sequence ID" value="MBM7562582.1"/>
    <property type="molecule type" value="Genomic_DNA"/>
</dbReference>
<keyword evidence="1" id="KW-0812">Transmembrane</keyword>
<organism evidence="2 3">
    <name type="scientific">Fusibacter tunisiensis</name>
    <dbReference type="NCBI Taxonomy" id="1008308"/>
    <lineage>
        <taxon>Bacteria</taxon>
        <taxon>Bacillati</taxon>
        <taxon>Bacillota</taxon>
        <taxon>Clostridia</taxon>
        <taxon>Eubacteriales</taxon>
        <taxon>Eubacteriales Family XII. Incertae Sedis</taxon>
        <taxon>Fusibacter</taxon>
    </lineage>
</organism>
<feature type="transmembrane region" description="Helical" evidence="1">
    <location>
        <begin position="7"/>
        <end position="23"/>
    </location>
</feature>
<sequence>MKKLSNFIFVLAIGISGYTLISTTLERQRLPEGVCPIDARTEWYYLSIVLLLVSFAMSFLEKKKS</sequence>
<evidence type="ECO:0000313" key="3">
    <source>
        <dbReference type="Proteomes" id="UP000767854"/>
    </source>
</evidence>
<proteinExistence type="predicted"/>
<evidence type="ECO:0000313" key="2">
    <source>
        <dbReference type="EMBL" id="MBM7562582.1"/>
    </source>
</evidence>
<name>A0ABS2MT48_9FIRM</name>
<dbReference type="Proteomes" id="UP000767854">
    <property type="component" value="Unassembled WGS sequence"/>
</dbReference>
<keyword evidence="3" id="KW-1185">Reference proteome</keyword>